<feature type="transmembrane region" description="Helical" evidence="1">
    <location>
        <begin position="47"/>
        <end position="70"/>
    </location>
</feature>
<evidence type="ECO:0000256" key="1">
    <source>
        <dbReference type="SAM" id="Phobius"/>
    </source>
</evidence>
<reference evidence="2" key="1">
    <citation type="submission" date="2021-01" db="EMBL/GenBank/DDBJ databases">
        <authorList>
            <person name="Corre E."/>
            <person name="Pelletier E."/>
            <person name="Niang G."/>
            <person name="Scheremetjew M."/>
            <person name="Finn R."/>
            <person name="Kale V."/>
            <person name="Holt S."/>
            <person name="Cochrane G."/>
            <person name="Meng A."/>
            <person name="Brown T."/>
            <person name="Cohen L."/>
        </authorList>
    </citation>
    <scope>NUCLEOTIDE SEQUENCE</scope>
    <source>
        <strain evidence="2">CCAP1064/1</strain>
    </source>
</reference>
<dbReference type="GO" id="GO:0016409">
    <property type="term" value="F:palmitoyltransferase activity"/>
    <property type="evidence" value="ECO:0007669"/>
    <property type="project" value="InterPro"/>
</dbReference>
<protein>
    <recommendedName>
        <fullName evidence="3">Protein S-acyltransferase</fullName>
    </recommendedName>
</protein>
<dbReference type="AlphaFoldDB" id="A0A7S0C6S3"/>
<gene>
    <name evidence="2" type="ORF">PINE0816_LOCUS10786</name>
</gene>
<name>A0A7S0C6S3_9STRA</name>
<dbReference type="InterPro" id="IPR039859">
    <property type="entry name" value="PFA4/ZDH16/20/ERF2-like"/>
</dbReference>
<keyword evidence="1" id="KW-0812">Transmembrane</keyword>
<dbReference type="EMBL" id="HBEL01023019">
    <property type="protein sequence ID" value="CAD8414652.1"/>
    <property type="molecule type" value="Transcribed_RNA"/>
</dbReference>
<organism evidence="2">
    <name type="scientific">Proboscia inermis</name>
    <dbReference type="NCBI Taxonomy" id="420281"/>
    <lineage>
        <taxon>Eukaryota</taxon>
        <taxon>Sar</taxon>
        <taxon>Stramenopiles</taxon>
        <taxon>Ochrophyta</taxon>
        <taxon>Bacillariophyta</taxon>
        <taxon>Coscinodiscophyceae</taxon>
        <taxon>Rhizosoleniophycidae</taxon>
        <taxon>Rhizosoleniales</taxon>
        <taxon>Rhizosoleniaceae</taxon>
        <taxon>Proboscia</taxon>
    </lineage>
</organism>
<evidence type="ECO:0008006" key="3">
    <source>
        <dbReference type="Google" id="ProtNLM"/>
    </source>
</evidence>
<keyword evidence="1" id="KW-1133">Transmembrane helix</keyword>
<proteinExistence type="predicted"/>
<keyword evidence="1" id="KW-0472">Membrane</keyword>
<accession>A0A7S0C6S3</accession>
<dbReference type="PANTHER" id="PTHR12246">
    <property type="entry name" value="PALMITOYLTRANSFERASE ZDHHC16"/>
    <property type="match status" value="1"/>
</dbReference>
<evidence type="ECO:0000313" key="2">
    <source>
        <dbReference type="EMBL" id="CAD8414652.1"/>
    </source>
</evidence>
<sequence length="159" mass="18261">MSFKPFYGIDGEDYRNQIKMSRAQHVSAKHLIPYVAIPSERLTVCMSFMLCVSIGCAVATLLGFHIYLILTGHTTIEFHASLYKRRIAKRRGMKYMHPYDLGLQRNWEQVYGTQNPVLALLPSTREPEFLPVAIPGDKGYRWSSNKHRLKPEDTAIFTV</sequence>